<dbReference type="Proteomes" id="UP000028547">
    <property type="component" value="Unassembled WGS sequence"/>
</dbReference>
<dbReference type="EMBL" id="JPMI01000063">
    <property type="protein sequence ID" value="KFA93196.1"/>
    <property type="molecule type" value="Genomic_DNA"/>
</dbReference>
<dbReference type="InterPro" id="IPR029278">
    <property type="entry name" value="Imm26"/>
</dbReference>
<proteinExistence type="predicted"/>
<protein>
    <submittedName>
        <fullName evidence="1">Uncharacterized protein</fullName>
    </submittedName>
</protein>
<dbReference type="Pfam" id="PF15428">
    <property type="entry name" value="Imm26"/>
    <property type="match status" value="1"/>
</dbReference>
<name>A0A084SXL1_9BACT</name>
<accession>A0A084SXL1</accession>
<evidence type="ECO:0000313" key="1">
    <source>
        <dbReference type="EMBL" id="KFA93196.1"/>
    </source>
</evidence>
<dbReference type="RefSeq" id="WP_152622019.1">
    <property type="nucleotide sequence ID" value="NZ_JPMI01000063.1"/>
</dbReference>
<evidence type="ECO:0000313" key="2">
    <source>
        <dbReference type="Proteomes" id="UP000028547"/>
    </source>
</evidence>
<dbReference type="AlphaFoldDB" id="A0A084SXL1"/>
<sequence>MKTTYKPGSFLMISLADGSFGYARTLEPPFDAFYEYRTAEPDADLDRIASKPILFRIVVSLPYSDSWRCIGWKKLEECFNQPIVQYRQAVGPFGRCTIFDNLGMVRQAEPHECLGLEPSAVWEPRGVEERLLDAFMGRPNAAVEHMKSELRNRIPKAP</sequence>
<comment type="caution">
    <text evidence="1">The sequence shown here is derived from an EMBL/GenBank/DDBJ whole genome shotgun (WGS) entry which is preliminary data.</text>
</comment>
<organism evidence="1 2">
    <name type="scientific">Archangium violaceum Cb vi76</name>
    <dbReference type="NCBI Taxonomy" id="1406225"/>
    <lineage>
        <taxon>Bacteria</taxon>
        <taxon>Pseudomonadati</taxon>
        <taxon>Myxococcota</taxon>
        <taxon>Myxococcia</taxon>
        <taxon>Myxococcales</taxon>
        <taxon>Cystobacterineae</taxon>
        <taxon>Archangiaceae</taxon>
        <taxon>Archangium</taxon>
    </lineage>
</organism>
<gene>
    <name evidence="1" type="ORF">Q664_10620</name>
</gene>
<reference evidence="1 2" key="1">
    <citation type="submission" date="2014-07" db="EMBL/GenBank/DDBJ databases">
        <title>Draft Genome Sequence of Gephyronic Acid Producer, Cystobacter violaceus Strain Cb vi76.</title>
        <authorList>
            <person name="Stevens D.C."/>
            <person name="Young J."/>
            <person name="Carmichael R."/>
            <person name="Tan J."/>
            <person name="Taylor R.E."/>
        </authorList>
    </citation>
    <scope>NUCLEOTIDE SEQUENCE [LARGE SCALE GENOMIC DNA]</scope>
    <source>
        <strain evidence="1 2">Cb vi76</strain>
    </source>
</reference>